<dbReference type="Pfam" id="PF13307">
    <property type="entry name" value="Helicase_C_2"/>
    <property type="match status" value="1"/>
</dbReference>
<feature type="region of interest" description="Disordered" evidence="17">
    <location>
        <begin position="592"/>
        <end position="615"/>
    </location>
</feature>
<evidence type="ECO:0000256" key="15">
    <source>
        <dbReference type="ARBA" id="ARBA00049360"/>
    </source>
</evidence>
<dbReference type="PANTHER" id="PTHR11472:SF34">
    <property type="entry name" value="REGULATOR OF TELOMERE ELONGATION HELICASE 1"/>
    <property type="match status" value="1"/>
</dbReference>
<dbReference type="GO" id="GO:0070182">
    <property type="term" value="F:DNA polymerase binding"/>
    <property type="evidence" value="ECO:0007669"/>
    <property type="project" value="TreeGrafter"/>
</dbReference>
<keyword evidence="4" id="KW-0547">Nucleotide-binding</keyword>
<dbReference type="EMBL" id="VXAO01002266">
    <property type="protein sequence ID" value="NXL53610.1"/>
    <property type="molecule type" value="Genomic_DNA"/>
</dbReference>
<dbReference type="AlphaFoldDB" id="A0A7L0THP4"/>
<evidence type="ECO:0000256" key="2">
    <source>
        <dbReference type="ARBA" id="ARBA00022485"/>
    </source>
</evidence>
<dbReference type="OrthoDB" id="19182at2759"/>
<evidence type="ECO:0000256" key="13">
    <source>
        <dbReference type="ARBA" id="ARBA00023235"/>
    </source>
</evidence>
<keyword evidence="20" id="KW-1185">Reference proteome</keyword>
<dbReference type="GO" id="GO:0045910">
    <property type="term" value="P:negative regulation of DNA recombination"/>
    <property type="evidence" value="ECO:0007669"/>
    <property type="project" value="TreeGrafter"/>
</dbReference>
<dbReference type="Proteomes" id="UP000555275">
    <property type="component" value="Unassembled WGS sequence"/>
</dbReference>
<feature type="non-terminal residue" evidence="19">
    <location>
        <position position="698"/>
    </location>
</feature>
<sequence length="698" mass="79354">GKTLSYWCFSPGYSMHELVRQGVRTIILTSGTLSPLSSFTMEMQIPFPVCLENPHVIDKHQLWVGIIPKGPDGAVLTSTYERRFSEDYLSSLGKTIGNLVRVVPHGLLVFFPSYPVMDKSLEYWREHDFAKRIEEVKPMFVEPRNKGSFAEVMDAYYGKVVCPKSNGAAFLAVCRGKASEGLDFADINGRGVIITGLPFPPRMEPRVVLKMQFLDEMRRSGAGAQYLSGREWYSQQASRAVNQAIGRVIRHRQDYGAIFLCDHRFTTGDVRGKLPSWVRPYVNVYDNFGHAVRSVSLFFRVAQETVSMPPPLPQCPSGSAGSLSESDTAPSTSSEQILSLKKAKNLDDHVPSLKRKRKGKLVNGDGTFLCTEYEQELVSPRRQCVGLLDALERNEKSSEDVEEESDLSGEEKAQRLSTLSLQYEKRLTDEQKGGRKKIKLVSNTVSDPTEPKKARATLYIATVKETLSQQNYDLFSKALQHYKKTDDFHAMLSQMSSLFIEDEKKHTLLREFYQFVRPQHKKQFDEACCNLTGVGCGYKPEHSLLREEREILAKRIGEEQKQNQQKPAFSEDLCTQLNPELHLNRGGFHLTTGLNSAGTRAPRKDTEKASSSRRDHHQVLRTTYLNDLKRALNERTYGRFYEALLAYKKTDNYDAMVSVVAALTTERPEDFHLLQRFSMFVRPHHKEQFKQMCKELTG</sequence>
<dbReference type="GO" id="GO:0005524">
    <property type="term" value="F:ATP binding"/>
    <property type="evidence" value="ECO:0007669"/>
    <property type="project" value="UniProtKB-KW"/>
</dbReference>
<dbReference type="GO" id="GO:0010569">
    <property type="term" value="P:regulation of double-strand break repair via homologous recombination"/>
    <property type="evidence" value="ECO:0007669"/>
    <property type="project" value="TreeGrafter"/>
</dbReference>
<feature type="region of interest" description="Disordered" evidence="17">
    <location>
        <begin position="394"/>
        <end position="415"/>
    </location>
</feature>
<dbReference type="SMART" id="SM00491">
    <property type="entry name" value="HELICc2"/>
    <property type="match status" value="1"/>
</dbReference>
<accession>A0A7L0THP4</accession>
<dbReference type="InterPro" id="IPR006555">
    <property type="entry name" value="ATP-dep_Helicase_C"/>
</dbReference>
<comment type="catalytic activity">
    <reaction evidence="15">
        <text>ATP + H2O = ADP + phosphate + H(+)</text>
        <dbReference type="Rhea" id="RHEA:13065"/>
        <dbReference type="ChEBI" id="CHEBI:15377"/>
        <dbReference type="ChEBI" id="CHEBI:15378"/>
        <dbReference type="ChEBI" id="CHEBI:30616"/>
        <dbReference type="ChEBI" id="CHEBI:43474"/>
        <dbReference type="ChEBI" id="CHEBI:456216"/>
    </reaction>
</comment>
<evidence type="ECO:0000256" key="1">
    <source>
        <dbReference type="ARBA" id="ARBA00004123"/>
    </source>
</evidence>
<evidence type="ECO:0000313" key="19">
    <source>
        <dbReference type="EMBL" id="NXL53610.1"/>
    </source>
</evidence>
<evidence type="ECO:0000256" key="11">
    <source>
        <dbReference type="ARBA" id="ARBA00023125"/>
    </source>
</evidence>
<keyword evidence="8" id="KW-0067">ATP-binding</keyword>
<comment type="subcellular location">
    <subcellularLocation>
        <location evidence="1">Nucleus</location>
    </subcellularLocation>
</comment>
<dbReference type="PANTHER" id="PTHR11472">
    <property type="entry name" value="DNA REPAIR DEAD HELICASE RAD3/XP-D SUBFAMILY MEMBER"/>
    <property type="match status" value="1"/>
</dbReference>
<evidence type="ECO:0000256" key="9">
    <source>
        <dbReference type="ARBA" id="ARBA00023004"/>
    </source>
</evidence>
<keyword evidence="10" id="KW-0411">Iron-sulfur</keyword>
<dbReference type="FunFam" id="3.40.50.300:FF:000431">
    <property type="entry name" value="Regulator of telomere elongation helicase 1"/>
    <property type="match status" value="1"/>
</dbReference>
<evidence type="ECO:0000256" key="4">
    <source>
        <dbReference type="ARBA" id="ARBA00022741"/>
    </source>
</evidence>
<evidence type="ECO:0000256" key="5">
    <source>
        <dbReference type="ARBA" id="ARBA00022763"/>
    </source>
</evidence>
<evidence type="ECO:0000256" key="3">
    <source>
        <dbReference type="ARBA" id="ARBA00022723"/>
    </source>
</evidence>
<keyword evidence="5" id="KW-0227">DNA damage</keyword>
<keyword evidence="11" id="KW-0238">DNA-binding</keyword>
<dbReference type="GO" id="GO:0005634">
    <property type="term" value="C:nucleus"/>
    <property type="evidence" value="ECO:0007669"/>
    <property type="project" value="UniProtKB-SubCell"/>
</dbReference>
<dbReference type="FunFam" id="1.20.1160.20:FF:000006">
    <property type="entry name" value="Regulator of telomere elongation helicase 1"/>
    <property type="match status" value="1"/>
</dbReference>
<organism evidence="19 20">
    <name type="scientific">Podilymbus podiceps</name>
    <name type="common">Pied-billed grebe</name>
    <dbReference type="NCBI Taxonomy" id="9252"/>
    <lineage>
        <taxon>Eukaryota</taxon>
        <taxon>Metazoa</taxon>
        <taxon>Chordata</taxon>
        <taxon>Craniata</taxon>
        <taxon>Vertebrata</taxon>
        <taxon>Euteleostomi</taxon>
        <taxon>Archelosauria</taxon>
        <taxon>Archosauria</taxon>
        <taxon>Dinosauria</taxon>
        <taxon>Saurischia</taxon>
        <taxon>Theropoda</taxon>
        <taxon>Coelurosauria</taxon>
        <taxon>Aves</taxon>
        <taxon>Neognathae</taxon>
        <taxon>Neoaves</taxon>
        <taxon>Mirandornithes</taxon>
        <taxon>Podicipediformes</taxon>
        <taxon>Podicipedidae</taxon>
        <taxon>Podilymbus</taxon>
    </lineage>
</organism>
<feature type="domain" description="ATP-dependent helicase C-terminal" evidence="18">
    <location>
        <begin position="114"/>
        <end position="267"/>
    </location>
</feature>
<feature type="compositionally biased region" description="Polar residues" evidence="17">
    <location>
        <begin position="316"/>
        <end position="337"/>
    </location>
</feature>
<proteinExistence type="predicted"/>
<evidence type="ECO:0000256" key="12">
    <source>
        <dbReference type="ARBA" id="ARBA00023204"/>
    </source>
</evidence>
<keyword evidence="7 19" id="KW-0347">Helicase</keyword>
<evidence type="ECO:0000256" key="6">
    <source>
        <dbReference type="ARBA" id="ARBA00022801"/>
    </source>
</evidence>
<feature type="region of interest" description="Disordered" evidence="17">
    <location>
        <begin position="309"/>
        <end position="338"/>
    </location>
</feature>
<reference evidence="19 20" key="1">
    <citation type="submission" date="2019-09" db="EMBL/GenBank/DDBJ databases">
        <title>Bird 10,000 Genomes (B10K) Project - Family phase.</title>
        <authorList>
            <person name="Zhang G."/>
        </authorList>
    </citation>
    <scope>NUCLEOTIDE SEQUENCE [LARGE SCALE GENOMIC DNA]</scope>
    <source>
        <strain evidence="19">B10K-DU-009-04</strain>
        <tissue evidence="19">Mixed tissue sample</tissue>
    </source>
</reference>
<keyword evidence="14" id="KW-0539">Nucleus</keyword>
<evidence type="ECO:0000256" key="7">
    <source>
        <dbReference type="ARBA" id="ARBA00022806"/>
    </source>
</evidence>
<feature type="compositionally biased region" description="Basic and acidic residues" evidence="17">
    <location>
        <begin position="602"/>
        <end position="613"/>
    </location>
</feature>
<dbReference type="GO" id="GO:0046872">
    <property type="term" value="F:metal ion binding"/>
    <property type="evidence" value="ECO:0007669"/>
    <property type="project" value="UniProtKB-KW"/>
</dbReference>
<dbReference type="CDD" id="cd18788">
    <property type="entry name" value="SF2_C_XPD"/>
    <property type="match status" value="1"/>
</dbReference>
<dbReference type="GO" id="GO:0003678">
    <property type="term" value="F:DNA helicase activity"/>
    <property type="evidence" value="ECO:0007669"/>
    <property type="project" value="InterPro"/>
</dbReference>
<dbReference type="InterPro" id="IPR027417">
    <property type="entry name" value="P-loop_NTPase"/>
</dbReference>
<evidence type="ECO:0000259" key="18">
    <source>
        <dbReference type="SMART" id="SM00491"/>
    </source>
</evidence>
<dbReference type="Gene3D" id="1.20.1160.20">
    <property type="match status" value="2"/>
</dbReference>
<dbReference type="GO" id="GO:0003677">
    <property type="term" value="F:DNA binding"/>
    <property type="evidence" value="ECO:0007669"/>
    <property type="project" value="UniProtKB-KW"/>
</dbReference>
<dbReference type="GO" id="GO:1904430">
    <property type="term" value="P:negative regulation of t-circle formation"/>
    <property type="evidence" value="ECO:0007669"/>
    <property type="project" value="TreeGrafter"/>
</dbReference>
<name>A0A7L0THP4_PODPO</name>
<dbReference type="InterPro" id="IPR045028">
    <property type="entry name" value="DinG/Rad3-like"/>
</dbReference>
<comment type="caution">
    <text evidence="19">The sequence shown here is derived from an EMBL/GenBank/DDBJ whole genome shotgun (WGS) entry which is preliminary data.</text>
</comment>
<keyword evidence="6" id="KW-0378">Hydrolase</keyword>
<dbReference type="GO" id="GO:0016818">
    <property type="term" value="F:hydrolase activity, acting on acid anhydrides, in phosphorus-containing anhydrides"/>
    <property type="evidence" value="ECO:0007669"/>
    <property type="project" value="InterPro"/>
</dbReference>
<dbReference type="Gene3D" id="3.40.50.300">
    <property type="entry name" value="P-loop containing nucleotide triphosphate hydrolases"/>
    <property type="match status" value="1"/>
</dbReference>
<evidence type="ECO:0000256" key="14">
    <source>
        <dbReference type="ARBA" id="ARBA00023242"/>
    </source>
</evidence>
<keyword evidence="12" id="KW-0234">DNA repair</keyword>
<protein>
    <recommendedName>
        <fullName evidence="16">Regulator of telomere elongation helicase 1 homolog</fullName>
    </recommendedName>
</protein>
<evidence type="ECO:0000256" key="10">
    <source>
        <dbReference type="ARBA" id="ARBA00023014"/>
    </source>
</evidence>
<evidence type="ECO:0000256" key="8">
    <source>
        <dbReference type="ARBA" id="ARBA00022840"/>
    </source>
</evidence>
<evidence type="ECO:0000313" key="20">
    <source>
        <dbReference type="Proteomes" id="UP000555275"/>
    </source>
</evidence>
<dbReference type="GO" id="GO:0006281">
    <property type="term" value="P:DNA repair"/>
    <property type="evidence" value="ECO:0007669"/>
    <property type="project" value="UniProtKB-KW"/>
</dbReference>
<dbReference type="InterPro" id="IPR049909">
    <property type="entry name" value="Rtel1_HHD"/>
</dbReference>
<keyword evidence="2" id="KW-0004">4Fe-4S</keyword>
<keyword evidence="9" id="KW-0408">Iron</keyword>
<dbReference type="GO" id="GO:0090657">
    <property type="term" value="P:telomeric loop disassembly"/>
    <property type="evidence" value="ECO:0007669"/>
    <property type="project" value="TreeGrafter"/>
</dbReference>
<dbReference type="InterPro" id="IPR013020">
    <property type="entry name" value="Rad3/Chl1-like"/>
</dbReference>
<evidence type="ECO:0000256" key="17">
    <source>
        <dbReference type="SAM" id="MobiDB-lite"/>
    </source>
</evidence>
<dbReference type="NCBIfam" id="TIGR00604">
    <property type="entry name" value="rad3"/>
    <property type="match status" value="1"/>
</dbReference>
<dbReference type="CDD" id="cd13932">
    <property type="entry name" value="HN_RTEL1"/>
    <property type="match status" value="2"/>
</dbReference>
<keyword evidence="3" id="KW-0479">Metal-binding</keyword>
<dbReference type="Pfam" id="PF23116">
    <property type="entry name" value="HHD_RTEL1"/>
    <property type="match status" value="1"/>
</dbReference>
<evidence type="ECO:0000256" key="16">
    <source>
        <dbReference type="ARBA" id="ARBA00073810"/>
    </source>
</evidence>
<feature type="non-terminal residue" evidence="19">
    <location>
        <position position="1"/>
    </location>
</feature>
<dbReference type="GO" id="GO:0051539">
    <property type="term" value="F:4 iron, 4 sulfur cluster binding"/>
    <property type="evidence" value="ECO:0007669"/>
    <property type="project" value="UniProtKB-KW"/>
</dbReference>
<gene>
    <name evidence="19" type="primary">Rtel1_1</name>
    <name evidence="19" type="ORF">PODPOD_R09968</name>
</gene>
<keyword evidence="13" id="KW-0413">Isomerase</keyword>